<proteinExistence type="predicted"/>
<reference evidence="1 2" key="1">
    <citation type="submission" date="2019-09" db="EMBL/GenBank/DDBJ databases">
        <title>Photobacterium damselae subsp. damselae CDC-2227-81, a human clinical isolate.</title>
        <authorList>
            <person name="Osorio C.R."/>
        </authorList>
    </citation>
    <scope>NUCLEOTIDE SEQUENCE [LARGE SCALE GENOMIC DNA]</scope>
    <source>
        <strain evidence="1 2">CDC-2227-81</strain>
    </source>
</reference>
<organism evidence="1 2">
    <name type="scientific">Photobacterium damselae subsp. damselae</name>
    <name type="common">Listonella damsela</name>
    <dbReference type="NCBI Taxonomy" id="85581"/>
    <lineage>
        <taxon>Bacteria</taxon>
        <taxon>Pseudomonadati</taxon>
        <taxon>Pseudomonadota</taxon>
        <taxon>Gammaproteobacteria</taxon>
        <taxon>Vibrionales</taxon>
        <taxon>Vibrionaceae</taxon>
        <taxon>Photobacterium</taxon>
    </lineage>
</organism>
<comment type="caution">
    <text evidence="1">The sequence shown here is derived from an EMBL/GenBank/DDBJ whole genome shotgun (WGS) entry which is preliminary data.</text>
</comment>
<accession>A0AAD3ZVW0</accession>
<dbReference type="Proteomes" id="UP000480943">
    <property type="component" value="Unassembled WGS sequence"/>
</dbReference>
<protein>
    <submittedName>
        <fullName evidence="1">Uncharacterized protein</fullName>
    </submittedName>
</protein>
<gene>
    <name evidence="1" type="ORF">F6450_08765</name>
</gene>
<evidence type="ECO:0000313" key="1">
    <source>
        <dbReference type="EMBL" id="KAB1181434.1"/>
    </source>
</evidence>
<dbReference type="AlphaFoldDB" id="A0AAD3ZVW0"/>
<evidence type="ECO:0000313" key="2">
    <source>
        <dbReference type="Proteomes" id="UP000480943"/>
    </source>
</evidence>
<sequence length="193" mass="22001">MVPVSDFLPILRTMVDVPIPGVMERALIQAAIRFCRESQCLFKTRSFDEVYERQQVSAVIGQLGNKGEPQLKGAGVISLSSCDKLLKTGVDYDVIGLNKIVFKRDLLKVDIHAYAEPMLTANQLPIELFLDYCHIICTGAAAILQMQPNQTWTQPDLAQYNDRIFINGYRDAFRNSIDRRKYAPRPVIKREFY</sequence>
<dbReference type="EMBL" id="VZUQ01000053">
    <property type="protein sequence ID" value="KAB1181434.1"/>
    <property type="molecule type" value="Genomic_DNA"/>
</dbReference>
<dbReference type="RefSeq" id="WP_068945429.1">
    <property type="nucleotide sequence ID" value="NZ_CP065042.1"/>
</dbReference>
<name>A0AAD3ZVW0_PHODD</name>